<keyword evidence="1" id="KW-0472">Membrane</keyword>
<dbReference type="OrthoDB" id="8912726at2"/>
<dbReference type="Gene3D" id="1.25.10.10">
    <property type="entry name" value="Leucine-rich Repeat Variant"/>
    <property type="match status" value="2"/>
</dbReference>
<keyword evidence="1" id="KW-1133">Transmembrane helix</keyword>
<dbReference type="RefSeq" id="WP_034716421.1">
    <property type="nucleotide sequence ID" value="NZ_AWQS01000076.1"/>
</dbReference>
<dbReference type="InterPro" id="IPR016024">
    <property type="entry name" value="ARM-type_fold"/>
</dbReference>
<evidence type="ECO:0000256" key="1">
    <source>
        <dbReference type="SAM" id="Phobius"/>
    </source>
</evidence>
<proteinExistence type="predicted"/>
<dbReference type="PANTHER" id="PTHR12697:SF5">
    <property type="entry name" value="DEOXYHYPUSINE HYDROXYLASE"/>
    <property type="match status" value="1"/>
</dbReference>
<name>W9GM80_9MICO</name>
<protein>
    <recommendedName>
        <fullName evidence="4">PBS lyase</fullName>
    </recommendedName>
</protein>
<keyword evidence="3" id="KW-1185">Reference proteome</keyword>
<dbReference type="SMART" id="SM00567">
    <property type="entry name" value="EZ_HEAT"/>
    <property type="match status" value="4"/>
</dbReference>
<dbReference type="InterPro" id="IPR004155">
    <property type="entry name" value="PBS_lyase_HEAT"/>
</dbReference>
<dbReference type="Pfam" id="PF13646">
    <property type="entry name" value="HEAT_2"/>
    <property type="match status" value="3"/>
</dbReference>
<dbReference type="EMBL" id="AWQS01000076">
    <property type="protein sequence ID" value="EWT05938.1"/>
    <property type="molecule type" value="Genomic_DNA"/>
</dbReference>
<dbReference type="PANTHER" id="PTHR12697">
    <property type="entry name" value="PBS LYASE HEAT-LIKE PROTEIN"/>
    <property type="match status" value="1"/>
</dbReference>
<dbReference type="SUPFAM" id="SSF48371">
    <property type="entry name" value="ARM repeat"/>
    <property type="match status" value="2"/>
</dbReference>
<evidence type="ECO:0000313" key="3">
    <source>
        <dbReference type="Proteomes" id="UP000019494"/>
    </source>
</evidence>
<comment type="caution">
    <text evidence="2">The sequence shown here is derived from an EMBL/GenBank/DDBJ whole genome shotgun (WGS) entry which is preliminary data.</text>
</comment>
<reference evidence="3" key="1">
    <citation type="submission" date="2013-08" db="EMBL/GenBank/DDBJ databases">
        <title>Intrasporangium oryzae NRRL B-24470.</title>
        <authorList>
            <person name="Liu H."/>
            <person name="Wang G."/>
        </authorList>
    </citation>
    <scope>NUCLEOTIDE SEQUENCE [LARGE SCALE GENOMIC DNA]</scope>
    <source>
        <strain evidence="3">Q5-1</strain>
    </source>
</reference>
<dbReference type="Proteomes" id="UP000019494">
    <property type="component" value="Unassembled WGS sequence"/>
</dbReference>
<evidence type="ECO:0008006" key="4">
    <source>
        <dbReference type="Google" id="ProtNLM"/>
    </source>
</evidence>
<organism evidence="2 3">
    <name type="scientific">Intrasporangium chromatireducens Q5-1</name>
    <dbReference type="NCBI Taxonomy" id="584657"/>
    <lineage>
        <taxon>Bacteria</taxon>
        <taxon>Bacillati</taxon>
        <taxon>Actinomycetota</taxon>
        <taxon>Actinomycetes</taxon>
        <taxon>Micrococcales</taxon>
        <taxon>Intrasporangiaceae</taxon>
        <taxon>Intrasporangium</taxon>
    </lineage>
</organism>
<feature type="transmembrane region" description="Helical" evidence="1">
    <location>
        <begin position="6"/>
        <end position="28"/>
    </location>
</feature>
<dbReference type="AlphaFoldDB" id="W9GM80"/>
<gene>
    <name evidence="2" type="ORF">N864_00505</name>
</gene>
<dbReference type="InterPro" id="IPR011989">
    <property type="entry name" value="ARM-like"/>
</dbReference>
<keyword evidence="1" id="KW-0812">Transmembrane</keyword>
<dbReference type="GO" id="GO:0016491">
    <property type="term" value="F:oxidoreductase activity"/>
    <property type="evidence" value="ECO:0007669"/>
    <property type="project" value="TreeGrafter"/>
</dbReference>
<sequence length="357" mass="36919">MNPHVLLFAVTVGVLGACACLLLAVVVVRVDRILGGRREERLLEPLRGALIRVAAGDDEEGLAVRELASTSGSAARVLDRRIITLLTKVRGAPAEQLVEVLRAHGAVHRAHRELTHRSPIRRARAAQVLGLTGCDDAREPLETALQDRFIEVRGSAAFALGLIGDPRSAGPILAAVGGATDRRGAPLGLPAGAAVDALQGMGIAISRQLSAALDDPHPRTRTVAAFIIGEGSFVSGLPRLRQLIERDPDAIVRSVCASAIGRLGRPEDVPALTAHTVPTQPTALRRACVAALGELGEPAAVPVLSGLVSDADPRVGEQAASALLGLGAVGVAALEPFRGTPAARSATLLATLRGSRS</sequence>
<accession>W9GM80</accession>
<evidence type="ECO:0000313" key="2">
    <source>
        <dbReference type="EMBL" id="EWT05938.1"/>
    </source>
</evidence>